<dbReference type="Gene3D" id="3.40.630.30">
    <property type="match status" value="1"/>
</dbReference>
<dbReference type="GeneID" id="84806843"/>
<evidence type="ECO:0000313" key="3">
    <source>
        <dbReference type="Proteomes" id="UP000000960"/>
    </source>
</evidence>
<dbReference type="OrthoDB" id="6711752at2"/>
<evidence type="ECO:0000259" key="1">
    <source>
        <dbReference type="PROSITE" id="PS51186"/>
    </source>
</evidence>
<organism evidence="2 3">
    <name type="scientific">Lancefieldella parvula (strain ATCC 33793 / DSM 20469 / CCUG 32760 / JCM 10300 / KCTC 3663 / VPI 0546 / 1246)</name>
    <name type="common">Atopobium parvulum</name>
    <dbReference type="NCBI Taxonomy" id="521095"/>
    <lineage>
        <taxon>Bacteria</taxon>
        <taxon>Bacillati</taxon>
        <taxon>Actinomycetota</taxon>
        <taxon>Coriobacteriia</taxon>
        <taxon>Coriobacteriales</taxon>
        <taxon>Atopobiaceae</taxon>
        <taxon>Lancefieldella</taxon>
    </lineage>
</organism>
<reference evidence="2 3" key="1">
    <citation type="journal article" date="2009" name="Stand. Genomic Sci.">
        <title>Complete genome sequence of Atopobium parvulum type strain (IPP 1246).</title>
        <authorList>
            <person name="Copeland A."/>
            <person name="Sikorski J."/>
            <person name="Lapidus A."/>
            <person name="Nolan M."/>
            <person name="Del Rio T.G."/>
            <person name="Lucas S."/>
            <person name="Chen F."/>
            <person name="Tice H."/>
            <person name="Pitluck S."/>
            <person name="Cheng J.F."/>
            <person name="Pukall R."/>
            <person name="Chertkov O."/>
            <person name="Brettin T."/>
            <person name="Han C."/>
            <person name="Detter J.C."/>
            <person name="Kuske C."/>
            <person name="Bruce D."/>
            <person name="Goodwin L."/>
            <person name="Ivanova N."/>
            <person name="Mavromatis K."/>
            <person name="Mikhailova N."/>
            <person name="Chen A."/>
            <person name="Palaniappan K."/>
            <person name="Chain P."/>
            <person name="Rohde M."/>
            <person name="Goker M."/>
            <person name="Bristow J."/>
            <person name="Eisen J.A."/>
            <person name="Markowitz V."/>
            <person name="Hugenholtz P."/>
            <person name="Kyrpides N.C."/>
            <person name="Klenk H.P."/>
            <person name="Detter J.C."/>
        </authorList>
    </citation>
    <scope>NUCLEOTIDE SEQUENCE [LARGE SCALE GENOMIC DNA]</scope>
    <source>
        <strain evidence="3">ATCC 33793 / DSM 20469 / CCUG 32760 / JCM 10300 / KCTC 3663 / VPI 0546 / 1246</strain>
    </source>
</reference>
<gene>
    <name evidence="2" type="ordered locus">Apar_1331</name>
</gene>
<dbReference type="Proteomes" id="UP000000960">
    <property type="component" value="Chromosome"/>
</dbReference>
<dbReference type="HOGENOM" id="CLU_078717_1_0_11"/>
<dbReference type="InterPro" id="IPR016181">
    <property type="entry name" value="Acyl_CoA_acyltransferase"/>
</dbReference>
<dbReference type="PROSITE" id="PS51186">
    <property type="entry name" value="GNAT"/>
    <property type="match status" value="1"/>
</dbReference>
<dbReference type="CDD" id="cd04301">
    <property type="entry name" value="NAT_SF"/>
    <property type="match status" value="1"/>
</dbReference>
<dbReference type="SUPFAM" id="SSF55729">
    <property type="entry name" value="Acyl-CoA N-acyltransferases (Nat)"/>
    <property type="match status" value="1"/>
</dbReference>
<proteinExistence type="predicted"/>
<keyword evidence="3" id="KW-1185">Reference proteome</keyword>
<dbReference type="RefSeq" id="WP_012809411.1">
    <property type="nucleotide sequence ID" value="NC_013203.1"/>
</dbReference>
<name>C8W8G4_LANP1</name>
<dbReference type="AlphaFoldDB" id="C8W8G4"/>
<feature type="domain" description="N-acetyltransferase" evidence="1">
    <location>
        <begin position="6"/>
        <end position="209"/>
    </location>
</feature>
<dbReference type="KEGG" id="apv:Apar_1331"/>
<dbReference type="Pfam" id="PF00583">
    <property type="entry name" value="Acetyltransf_1"/>
    <property type="match status" value="1"/>
</dbReference>
<dbReference type="EMBL" id="CP001721">
    <property type="protein sequence ID" value="ACV51755.1"/>
    <property type="molecule type" value="Genomic_DNA"/>
</dbReference>
<evidence type="ECO:0000313" key="2">
    <source>
        <dbReference type="EMBL" id="ACV51755.1"/>
    </source>
</evidence>
<dbReference type="GO" id="GO:0016747">
    <property type="term" value="F:acyltransferase activity, transferring groups other than amino-acyl groups"/>
    <property type="evidence" value="ECO:0007669"/>
    <property type="project" value="InterPro"/>
</dbReference>
<protein>
    <submittedName>
        <fullName evidence="2">GCN5-related N-acetyltransferase</fullName>
    </submittedName>
</protein>
<dbReference type="eggNOG" id="COG0456">
    <property type="taxonomic scope" value="Bacteria"/>
</dbReference>
<sequence length="209" mass="23665">MSIDTPIIVPFEDADLPELISIFERVWYLDGEESKDESHSLATIDIAYFISVSTHRFVAKQGDQILGLIFCSNGETPADYKKWQKLENEATTKAKKLFSAEDFEDHEVFGDVESGLVHKYWNTDTNNPKWEITLFCVNPAIKSQGIGGMLFSYILNFMKEQGAKHYFLATDDSCDFGFYQHKGLTCKDKAAVKSSTKDFGFAYIYAGDL</sequence>
<dbReference type="InterPro" id="IPR000182">
    <property type="entry name" value="GNAT_dom"/>
</dbReference>
<dbReference type="STRING" id="521095.Apar_1331"/>
<accession>C8W8G4</accession>
<keyword evidence="2" id="KW-0808">Transferase</keyword>